<evidence type="ECO:0000313" key="2">
    <source>
        <dbReference type="EMBL" id="KXG44461.1"/>
    </source>
</evidence>
<organism evidence="2 3">
    <name type="scientific">Tepidibacillus decaturensis</name>
    <dbReference type="NCBI Taxonomy" id="1413211"/>
    <lineage>
        <taxon>Bacteria</taxon>
        <taxon>Bacillati</taxon>
        <taxon>Bacillota</taxon>
        <taxon>Bacilli</taxon>
        <taxon>Bacillales</taxon>
        <taxon>Bacillaceae</taxon>
        <taxon>Tepidibacillus</taxon>
    </lineage>
</organism>
<sequence>MGHIHDHEDEHNHHHEHNDDDHYYDDTVLQDNQVIFLNHYIEMLQICDEGIEYLSIRIKKESYLDVTIFSNCIDAFKSIQEANFLSWNIMKKIDREVHDSIRSFEDFLPIFEQVLTYQEEGNYQLLADTLKEQLFPHYLDWSKKVQEAFKPYLQH</sequence>
<comment type="caution">
    <text evidence="2">The sequence shown here is derived from an EMBL/GenBank/DDBJ whole genome shotgun (WGS) entry which is preliminary data.</text>
</comment>
<evidence type="ECO:0000313" key="3">
    <source>
        <dbReference type="Proteomes" id="UP000070352"/>
    </source>
</evidence>
<dbReference type="Pfam" id="PF26154">
    <property type="entry name" value="DUF8042"/>
    <property type="match status" value="1"/>
</dbReference>
<keyword evidence="3" id="KW-1185">Reference proteome</keyword>
<protein>
    <recommendedName>
        <fullName evidence="1">DUF8042 domain-containing protein</fullName>
    </recommendedName>
</protein>
<dbReference type="EMBL" id="LSKU01000001">
    <property type="protein sequence ID" value="KXG44461.1"/>
    <property type="molecule type" value="Genomic_DNA"/>
</dbReference>
<dbReference type="RefSeq" id="WP_068726222.1">
    <property type="nucleotide sequence ID" value="NZ_LSKU01000001.1"/>
</dbReference>
<dbReference type="InterPro" id="IPR058355">
    <property type="entry name" value="DUF8042"/>
</dbReference>
<feature type="domain" description="DUF8042" evidence="1">
    <location>
        <begin position="31"/>
        <end position="151"/>
    </location>
</feature>
<dbReference type="STRING" id="1413211.U473_10890"/>
<dbReference type="AlphaFoldDB" id="A0A135L660"/>
<evidence type="ECO:0000259" key="1">
    <source>
        <dbReference type="Pfam" id="PF26154"/>
    </source>
</evidence>
<dbReference type="Proteomes" id="UP000070352">
    <property type="component" value="Unassembled WGS sequence"/>
</dbReference>
<gene>
    <name evidence="2" type="ORF">U473_10890</name>
</gene>
<accession>A0A135L660</accession>
<proteinExistence type="predicted"/>
<dbReference type="OrthoDB" id="2971265at2"/>
<reference evidence="2 3" key="1">
    <citation type="submission" date="2016-02" db="EMBL/GenBank/DDBJ databases">
        <title>Draft Genome for Tepidibacillus decaturensis nov. sp. Strain Z9, an Anaerobic, Moderately Thermophilic and Heterotrophic Bacterium from Deep Subsurface of the Illinois Basin, USA.</title>
        <authorList>
            <person name="Dong Y."/>
            <person name="Chang J.Y."/>
            <person name="Sanford R."/>
            <person name="Fouke B.W."/>
        </authorList>
    </citation>
    <scope>NUCLEOTIDE SEQUENCE [LARGE SCALE GENOMIC DNA]</scope>
    <source>
        <strain evidence="2 3">Z9</strain>
    </source>
</reference>
<name>A0A135L660_9BACI</name>